<dbReference type="InterPro" id="IPR007848">
    <property type="entry name" value="Small_mtfrase_dom"/>
</dbReference>
<evidence type="ECO:0000313" key="3">
    <source>
        <dbReference type="Proteomes" id="UP000334820"/>
    </source>
</evidence>
<feature type="domain" description="Methyltransferase small" evidence="1">
    <location>
        <begin position="70"/>
        <end position="147"/>
    </location>
</feature>
<gene>
    <name evidence="2" type="ORF">KTAU_10400</name>
</gene>
<dbReference type="SUPFAM" id="SSF53335">
    <property type="entry name" value="S-adenosyl-L-methionine-dependent methyltransferases"/>
    <property type="match status" value="1"/>
</dbReference>
<evidence type="ECO:0000313" key="2">
    <source>
        <dbReference type="EMBL" id="GER82403.1"/>
    </source>
</evidence>
<keyword evidence="3" id="KW-1185">Reference proteome</keyword>
<sequence>MTEAEEILGADGIETLLALELAKHEFDSLHLPNLRLIRHFGVMLFCQQPAITARFYYGNDSLALGRLLLPVRGDVLDLCAGVGTQGLLCALTAQRVVSVEVQAEVAKLYAINSALNGLEEKMELRIGNLLEAVYDERFDRVCCNPPLLPVPHSLPYPPVGDGGEDGLTIIRRVVSHLSTLLTPTGSCQIIGTVVGNEAEAAFQELEDLAEDQELSIQLIVPWREQLEAQSPLVRSLALTISQYGNLPYEVALHELLASYQAMQVRYLYSFLLLAHRASARGEAGLVLTHHYLRGSSFWSV</sequence>
<evidence type="ECO:0000259" key="1">
    <source>
        <dbReference type="Pfam" id="PF05175"/>
    </source>
</evidence>
<protein>
    <recommendedName>
        <fullName evidence="1">Methyltransferase small domain-containing protein</fullName>
    </recommendedName>
</protein>
<accession>A0A5J4K4I9</accession>
<dbReference type="Proteomes" id="UP000334820">
    <property type="component" value="Unassembled WGS sequence"/>
</dbReference>
<organism evidence="2 3">
    <name type="scientific">Thermogemmatispora aurantia</name>
    <dbReference type="NCBI Taxonomy" id="2045279"/>
    <lineage>
        <taxon>Bacteria</taxon>
        <taxon>Bacillati</taxon>
        <taxon>Chloroflexota</taxon>
        <taxon>Ktedonobacteria</taxon>
        <taxon>Thermogemmatisporales</taxon>
        <taxon>Thermogemmatisporaceae</taxon>
        <taxon>Thermogemmatispora</taxon>
    </lineage>
</organism>
<dbReference type="InterPro" id="IPR029063">
    <property type="entry name" value="SAM-dependent_MTases_sf"/>
</dbReference>
<reference evidence="2 3" key="1">
    <citation type="journal article" date="2019" name="Int. J. Syst. Evol. Microbiol.">
        <title>Thermogemmatispora aurantia sp. nov. and Thermogemmatispora argillosa sp. nov., within the class Ktedonobacteria, and emended description of the genus Thermogemmatispora.</title>
        <authorList>
            <person name="Zheng Y."/>
            <person name="Wang C.M."/>
            <person name="Sakai Y."/>
            <person name="Abe K."/>
            <person name="Yokota A."/>
            <person name="Yabe S."/>
        </authorList>
    </citation>
    <scope>NUCLEOTIDE SEQUENCE [LARGE SCALE GENOMIC DNA]</scope>
    <source>
        <strain evidence="2 3">A1-2</strain>
    </source>
</reference>
<dbReference type="Gene3D" id="3.40.50.150">
    <property type="entry name" value="Vaccinia Virus protein VP39"/>
    <property type="match status" value="1"/>
</dbReference>
<dbReference type="EMBL" id="BKZV01000001">
    <property type="protein sequence ID" value="GER82403.1"/>
    <property type="molecule type" value="Genomic_DNA"/>
</dbReference>
<name>A0A5J4K4I9_9CHLR</name>
<dbReference type="CDD" id="cd02440">
    <property type="entry name" value="AdoMet_MTases"/>
    <property type="match status" value="1"/>
</dbReference>
<proteinExistence type="predicted"/>
<comment type="caution">
    <text evidence="2">The sequence shown here is derived from an EMBL/GenBank/DDBJ whole genome shotgun (WGS) entry which is preliminary data.</text>
</comment>
<dbReference type="Pfam" id="PF05175">
    <property type="entry name" value="MTS"/>
    <property type="match status" value="1"/>
</dbReference>
<dbReference type="AlphaFoldDB" id="A0A5J4K4I9"/>
<dbReference type="GO" id="GO:0008168">
    <property type="term" value="F:methyltransferase activity"/>
    <property type="evidence" value="ECO:0007669"/>
    <property type="project" value="InterPro"/>
</dbReference>